<dbReference type="InterPro" id="IPR000305">
    <property type="entry name" value="GIY-YIG_endonuc"/>
</dbReference>
<evidence type="ECO:0000259" key="1">
    <source>
        <dbReference type="PROSITE" id="PS50164"/>
    </source>
</evidence>
<dbReference type="PROSITE" id="PS50164">
    <property type="entry name" value="GIY_YIG"/>
    <property type="match status" value="1"/>
</dbReference>
<dbReference type="EMBL" id="VLPL01000006">
    <property type="protein sequence ID" value="TSJ42101.1"/>
    <property type="molecule type" value="Genomic_DNA"/>
</dbReference>
<protein>
    <recommendedName>
        <fullName evidence="1">GIY-YIG domain-containing protein</fullName>
    </recommendedName>
</protein>
<keyword evidence="3" id="KW-1185">Reference proteome</keyword>
<accession>A0A556MQ76</accession>
<name>A0A556MQ76_9FLAO</name>
<comment type="caution">
    <text evidence="2">The sequence shown here is derived from an EMBL/GenBank/DDBJ whole genome shotgun (WGS) entry which is preliminary data.</text>
</comment>
<dbReference type="RefSeq" id="WP_144333732.1">
    <property type="nucleotide sequence ID" value="NZ_VLPL01000006.1"/>
</dbReference>
<evidence type="ECO:0000313" key="3">
    <source>
        <dbReference type="Proteomes" id="UP000316008"/>
    </source>
</evidence>
<dbReference type="SUPFAM" id="SSF82771">
    <property type="entry name" value="GIY-YIG endonuclease"/>
    <property type="match status" value="1"/>
</dbReference>
<dbReference type="OrthoDB" id="1495241at2"/>
<dbReference type="AlphaFoldDB" id="A0A556MQ76"/>
<dbReference type="Proteomes" id="UP000316008">
    <property type="component" value="Unassembled WGS sequence"/>
</dbReference>
<feature type="domain" description="GIY-YIG" evidence="1">
    <location>
        <begin position="5"/>
        <end position="55"/>
    </location>
</feature>
<proteinExistence type="predicted"/>
<dbReference type="Gene3D" id="3.40.1440.10">
    <property type="entry name" value="GIY-YIG endonuclease"/>
    <property type="match status" value="1"/>
</dbReference>
<dbReference type="Pfam" id="PF01541">
    <property type="entry name" value="GIY-YIG"/>
    <property type="match status" value="1"/>
</dbReference>
<reference evidence="2 3" key="1">
    <citation type="submission" date="2019-07" db="EMBL/GenBank/DDBJ databases">
        <authorList>
            <person name="Huq M.A."/>
        </authorList>
    </citation>
    <scope>NUCLEOTIDE SEQUENCE [LARGE SCALE GENOMIC DNA]</scope>
    <source>
        <strain evidence="2 3">MAH-3</strain>
    </source>
</reference>
<organism evidence="2 3">
    <name type="scientific">Fluviicola chungangensis</name>
    <dbReference type="NCBI Taxonomy" id="2597671"/>
    <lineage>
        <taxon>Bacteria</taxon>
        <taxon>Pseudomonadati</taxon>
        <taxon>Bacteroidota</taxon>
        <taxon>Flavobacteriia</taxon>
        <taxon>Flavobacteriales</taxon>
        <taxon>Crocinitomicaceae</taxon>
        <taxon>Fluviicola</taxon>
    </lineage>
</organism>
<evidence type="ECO:0000313" key="2">
    <source>
        <dbReference type="EMBL" id="TSJ42101.1"/>
    </source>
</evidence>
<gene>
    <name evidence="2" type="ORF">FO442_13525</name>
</gene>
<sequence length="55" mass="6495">MIQPLAYCTYVLFNEKDRMLYVDYSANLENRLNKHNSGGVKSTAYRQPLKLILYH</sequence>
<dbReference type="InterPro" id="IPR035901">
    <property type="entry name" value="GIY-YIG_endonuc_sf"/>
</dbReference>